<dbReference type="Proteomes" id="UP001549104">
    <property type="component" value="Unassembled WGS sequence"/>
</dbReference>
<evidence type="ECO:0000313" key="3">
    <source>
        <dbReference type="Proteomes" id="UP001549104"/>
    </source>
</evidence>
<keyword evidence="1" id="KW-0812">Transmembrane</keyword>
<name>A0ABV2K978_SPOPS</name>
<protein>
    <submittedName>
        <fullName evidence="2">Bacteriorhodopsin</fullName>
    </submittedName>
</protein>
<accession>A0ABV2K978</accession>
<reference evidence="2 3" key="1">
    <citation type="submission" date="2024-06" db="EMBL/GenBank/DDBJ databases">
        <title>Sorghum-associated microbial communities from plants grown in Nebraska, USA.</title>
        <authorList>
            <person name="Schachtman D."/>
        </authorList>
    </citation>
    <scope>NUCLEOTIDE SEQUENCE [LARGE SCALE GENOMIC DNA]</scope>
    <source>
        <strain evidence="2 3">1288</strain>
    </source>
</reference>
<keyword evidence="3" id="KW-1185">Reference proteome</keyword>
<dbReference type="EMBL" id="JBEPME010000002">
    <property type="protein sequence ID" value="MET3657145.1"/>
    <property type="molecule type" value="Genomic_DNA"/>
</dbReference>
<evidence type="ECO:0000313" key="2">
    <source>
        <dbReference type="EMBL" id="MET3657145.1"/>
    </source>
</evidence>
<keyword evidence="1" id="KW-1133">Transmembrane helix</keyword>
<evidence type="ECO:0000256" key="1">
    <source>
        <dbReference type="SAM" id="Phobius"/>
    </source>
</evidence>
<keyword evidence="1" id="KW-0472">Membrane</keyword>
<sequence length="58" mass="7020">MTATTWMWICICIATLILQFIFIFIVLHQSKRFKHTIHTIDPIDDRIKEMNREKTDIE</sequence>
<proteinExistence type="predicted"/>
<comment type="caution">
    <text evidence="2">The sequence shown here is derived from an EMBL/GenBank/DDBJ whole genome shotgun (WGS) entry which is preliminary data.</text>
</comment>
<feature type="transmembrane region" description="Helical" evidence="1">
    <location>
        <begin position="6"/>
        <end position="27"/>
    </location>
</feature>
<gene>
    <name evidence="2" type="ORF">ABIC55_002232</name>
</gene>
<organism evidence="2 3">
    <name type="scientific">Sporosarcina psychrophila</name>
    <name type="common">Bacillus psychrophilus</name>
    <dbReference type="NCBI Taxonomy" id="1476"/>
    <lineage>
        <taxon>Bacteria</taxon>
        <taxon>Bacillati</taxon>
        <taxon>Bacillota</taxon>
        <taxon>Bacilli</taxon>
        <taxon>Bacillales</taxon>
        <taxon>Caryophanaceae</taxon>
        <taxon>Sporosarcina</taxon>
    </lineage>
</organism>
<dbReference type="RefSeq" id="WP_156476032.1">
    <property type="nucleotide sequence ID" value="NZ_CP014616.1"/>
</dbReference>